<gene>
    <name evidence="4" type="ORF">OKIOD_LOCUS3875</name>
</gene>
<dbReference type="SUPFAM" id="SSF111331">
    <property type="entry name" value="NAD kinase/diacylglycerol kinase-like"/>
    <property type="match status" value="1"/>
</dbReference>
<name>A0ABN7S008_OIKDI</name>
<dbReference type="InterPro" id="IPR002562">
    <property type="entry name" value="3'-5'_exonuclease_dom"/>
</dbReference>
<dbReference type="InterPro" id="IPR012337">
    <property type="entry name" value="RNaseH-like_sf"/>
</dbReference>
<dbReference type="Pfam" id="PF03645">
    <property type="entry name" value="Tctex-1"/>
    <property type="match status" value="1"/>
</dbReference>
<dbReference type="PROSITE" id="PS50146">
    <property type="entry name" value="DAGK"/>
    <property type="match status" value="1"/>
</dbReference>
<dbReference type="Gene3D" id="2.60.200.40">
    <property type="match status" value="1"/>
</dbReference>
<dbReference type="Pfam" id="PF01612">
    <property type="entry name" value="DNA_pol_A_exo1"/>
    <property type="match status" value="1"/>
</dbReference>
<keyword evidence="5" id="KW-1185">Reference proteome</keyword>
<reference evidence="4 5" key="1">
    <citation type="submission" date="2021-04" db="EMBL/GenBank/DDBJ databases">
        <authorList>
            <person name="Bliznina A."/>
        </authorList>
    </citation>
    <scope>NUCLEOTIDE SEQUENCE [LARGE SCALE GENOMIC DNA]</scope>
</reference>
<evidence type="ECO:0000313" key="4">
    <source>
        <dbReference type="EMBL" id="CAG5089707.1"/>
    </source>
</evidence>
<dbReference type="SUPFAM" id="SSF53098">
    <property type="entry name" value="Ribonuclease H-like"/>
    <property type="match status" value="1"/>
</dbReference>
<dbReference type="Gene3D" id="3.40.50.10330">
    <property type="entry name" value="Probable inorganic polyphosphate/atp-NAD kinase, domain 1"/>
    <property type="match status" value="1"/>
</dbReference>
<feature type="domain" description="DAGKc" evidence="3">
    <location>
        <begin position="109"/>
        <end position="251"/>
    </location>
</feature>
<dbReference type="Proteomes" id="UP001158576">
    <property type="component" value="Chromosome PAR"/>
</dbReference>
<feature type="compositionally biased region" description="Basic and acidic residues" evidence="2">
    <location>
        <begin position="982"/>
        <end position="1005"/>
    </location>
</feature>
<dbReference type="Pfam" id="PF00781">
    <property type="entry name" value="DAGK_cat"/>
    <property type="match status" value="1"/>
</dbReference>
<evidence type="ECO:0000256" key="1">
    <source>
        <dbReference type="ARBA" id="ARBA00005361"/>
    </source>
</evidence>
<feature type="region of interest" description="Disordered" evidence="2">
    <location>
        <begin position="982"/>
        <end position="1008"/>
    </location>
</feature>
<protein>
    <submittedName>
        <fullName evidence="4">Oidioi.mRNA.OKI2018_I69.PAR.g12317.t1.cds</fullName>
    </submittedName>
</protein>
<dbReference type="EMBL" id="OU015568">
    <property type="protein sequence ID" value="CAG5089707.1"/>
    <property type="molecule type" value="Genomic_DNA"/>
</dbReference>
<comment type="similarity">
    <text evidence="1">Belongs to the dynein light chain Tctex-type family.</text>
</comment>
<dbReference type="Gene3D" id="3.30.1140.40">
    <property type="entry name" value="Tctex-1"/>
    <property type="match status" value="1"/>
</dbReference>
<proteinExistence type="inferred from homology"/>
<dbReference type="InterPro" id="IPR016064">
    <property type="entry name" value="NAD/diacylglycerol_kinase_sf"/>
</dbReference>
<dbReference type="InterPro" id="IPR001206">
    <property type="entry name" value="Diacylglycerol_kinase_cat_dom"/>
</dbReference>
<dbReference type="InterPro" id="IPR038586">
    <property type="entry name" value="Tctex-1-like_sf"/>
</dbReference>
<dbReference type="PANTHER" id="PTHR12358:SF31">
    <property type="entry name" value="ACYLGLYCEROL KINASE, MITOCHONDRIAL"/>
    <property type="match status" value="1"/>
</dbReference>
<dbReference type="InterPro" id="IPR017438">
    <property type="entry name" value="ATP-NAD_kinase_N"/>
</dbReference>
<dbReference type="InterPro" id="IPR005334">
    <property type="entry name" value="Tctex-1-like"/>
</dbReference>
<dbReference type="InterPro" id="IPR050187">
    <property type="entry name" value="Lipid_Phosphate_FormReg"/>
</dbReference>
<evidence type="ECO:0000259" key="3">
    <source>
        <dbReference type="PROSITE" id="PS50146"/>
    </source>
</evidence>
<dbReference type="SMART" id="SM00046">
    <property type="entry name" value="DAGKc"/>
    <property type="match status" value="1"/>
</dbReference>
<dbReference type="PANTHER" id="PTHR12358">
    <property type="entry name" value="SPHINGOSINE KINASE"/>
    <property type="match status" value="1"/>
</dbReference>
<evidence type="ECO:0000256" key="2">
    <source>
        <dbReference type="SAM" id="MobiDB-lite"/>
    </source>
</evidence>
<dbReference type="Gene3D" id="3.30.420.10">
    <property type="entry name" value="Ribonuclease H-like superfamily/Ribonuclease H"/>
    <property type="match status" value="1"/>
</dbReference>
<sequence length="1047" mass="120107">MDASHATVFHSFGKNRKLTQIKFEITEQQVKIGKRDLLRRNIIGVHHEISKNPDDKFSFLKFFYYPLDLKPKRCITEKREVFTVVVYDKNKSREENEEHAEELLKSLSRPKKKLFIIVNPFSGRKKGGKIADKLSSILLEAGISNKLVKTTHGGHAEEIARTESFSEYDALVTVSGDGLVNEVVNGLRQREKDDAPPVAPIPAGSGNGLVACLVSKVPGKHSCLSKSIHALILSSESFSKTIDLMKVDYNNSSRFSFLAIATGLVADIDINSERLRFLGGELRNLIYGVAYIIRKRKYPMDLSIEEESQSKDALISMVVAVCSMLDERVTFFPEIDEAPGMYLHQMKSSVTRGQLVKLWDLAEDGGKHVEAFPELANRPIKSIKEQITSVIGDQNYSRSHAEQWSKSISENIADELKKLNLDDIKFVINITLLEKTDKCCSVGTDFVTKNKMTRRFEMTDVSLEMKDAKDERIESVRPENQEKFKIEKNDLEISEEDRQELEELEELWKIAGGPRRLTMEDYHAGAFGLYEDLDTEKEEANSDIVTDLTDEEYLFCMKMNDFKYEYSEVNGKKVLEMWTYAIPKFRKQVEGDFDPNIANKRDTLNKDCILVFKEYVKENDLLNKDPECILRQYKLIFCKEYIEFVRKPGRIRTAKTGGVYQATMFCVDRIFLGEGQCAADAVSSCIRVSYRLWLTKRSKNIKSIRKFFKKPPVEDGNLHVKLLDSKELLESVREELMMSRYLLIDLEGDQLGPNGKITLIQINNYTSKNCYLIDILAIGDYALREKDPQVGWLRDILQYPRVIKFFWGGVSDTANLYASYEISVAGFIDLQVVELQYRERLISLTNGQQDPTKKHPLGLEAAYEFFSDKSLLRFKAGKAKHKTDFHIWSRRPISSQLLKYAAFDVAALRPILHVFVNTLQLWKWGAWIGIISKSGMTTYPRHRTCYYCLVTLSIDCFSKTQQKSYGICKICTEESHLNEIENKEKTPKNYESLPKRQPSESRTEVDPSLGEMEMPNLTFISVQTDPKAHFYPKETVLQRIGFTPKDY</sequence>
<evidence type="ECO:0000313" key="5">
    <source>
        <dbReference type="Proteomes" id="UP001158576"/>
    </source>
</evidence>
<organism evidence="4 5">
    <name type="scientific">Oikopleura dioica</name>
    <name type="common">Tunicate</name>
    <dbReference type="NCBI Taxonomy" id="34765"/>
    <lineage>
        <taxon>Eukaryota</taxon>
        <taxon>Metazoa</taxon>
        <taxon>Chordata</taxon>
        <taxon>Tunicata</taxon>
        <taxon>Appendicularia</taxon>
        <taxon>Copelata</taxon>
        <taxon>Oikopleuridae</taxon>
        <taxon>Oikopleura</taxon>
    </lineage>
</organism>
<dbReference type="InterPro" id="IPR036397">
    <property type="entry name" value="RNaseH_sf"/>
</dbReference>
<accession>A0ABN7S008</accession>
<dbReference type="SMART" id="SM00474">
    <property type="entry name" value="35EXOc"/>
    <property type="match status" value="1"/>
</dbReference>